<dbReference type="GO" id="GO:0004252">
    <property type="term" value="F:serine-type endopeptidase activity"/>
    <property type="evidence" value="ECO:0007669"/>
    <property type="project" value="UniProtKB-EC"/>
</dbReference>
<dbReference type="Gene3D" id="2.30.42.10">
    <property type="match status" value="1"/>
</dbReference>
<evidence type="ECO:0000313" key="9">
    <source>
        <dbReference type="Proteomes" id="UP001205843"/>
    </source>
</evidence>
<dbReference type="InterPro" id="IPR004447">
    <property type="entry name" value="Peptidase_S41A"/>
</dbReference>
<evidence type="ECO:0000256" key="1">
    <source>
        <dbReference type="ARBA" id="ARBA00009179"/>
    </source>
</evidence>
<proteinExistence type="inferred from homology"/>
<dbReference type="Pfam" id="PF22694">
    <property type="entry name" value="CtpB_N-like"/>
    <property type="match status" value="1"/>
</dbReference>
<dbReference type="SUPFAM" id="SSF50156">
    <property type="entry name" value="PDZ domain-like"/>
    <property type="match status" value="1"/>
</dbReference>
<dbReference type="PANTHER" id="PTHR32060">
    <property type="entry name" value="TAIL-SPECIFIC PROTEASE"/>
    <property type="match status" value="1"/>
</dbReference>
<dbReference type="InterPro" id="IPR036034">
    <property type="entry name" value="PDZ_sf"/>
</dbReference>
<feature type="region of interest" description="Disordered" evidence="6">
    <location>
        <begin position="380"/>
        <end position="407"/>
    </location>
</feature>
<dbReference type="SMART" id="SM00228">
    <property type="entry name" value="PDZ"/>
    <property type="match status" value="1"/>
</dbReference>
<dbReference type="Gene3D" id="3.30.750.44">
    <property type="match status" value="1"/>
</dbReference>
<comment type="similarity">
    <text evidence="1 5">Belongs to the peptidase S41A family.</text>
</comment>
<dbReference type="EMBL" id="JALJXV010000001">
    <property type="protein sequence ID" value="MCP1673352.1"/>
    <property type="molecule type" value="Genomic_DNA"/>
</dbReference>
<keyword evidence="4 5" id="KW-0720">Serine protease</keyword>
<dbReference type="Gene3D" id="3.90.226.10">
    <property type="entry name" value="2-enoyl-CoA Hydratase, Chain A, domain 1"/>
    <property type="match status" value="1"/>
</dbReference>
<accession>A0AAE3G0V8</accession>
<comment type="caution">
    <text evidence="8">The sequence shown here is derived from an EMBL/GenBank/DDBJ whole genome shotgun (WGS) entry which is preliminary data.</text>
</comment>
<dbReference type="Pfam" id="PF03572">
    <property type="entry name" value="Peptidase_S41"/>
    <property type="match status" value="1"/>
</dbReference>
<reference evidence="8" key="1">
    <citation type="submission" date="2022-03" db="EMBL/GenBank/DDBJ databases">
        <title>Genomic Encyclopedia of Type Strains, Phase III (KMG-III): the genomes of soil and plant-associated and newly described type strains.</title>
        <authorList>
            <person name="Whitman W."/>
        </authorList>
    </citation>
    <scope>NUCLEOTIDE SEQUENCE</scope>
    <source>
        <strain evidence="8">ANL 6-2</strain>
    </source>
</reference>
<evidence type="ECO:0000256" key="4">
    <source>
        <dbReference type="ARBA" id="ARBA00022825"/>
    </source>
</evidence>
<keyword evidence="9" id="KW-1185">Reference proteome</keyword>
<dbReference type="EC" id="3.4.21.102" evidence="8"/>
<keyword evidence="3 5" id="KW-0378">Hydrolase</keyword>
<dbReference type="CDD" id="cd07560">
    <property type="entry name" value="Peptidase_S41_CPP"/>
    <property type="match status" value="1"/>
</dbReference>
<dbReference type="InterPro" id="IPR005151">
    <property type="entry name" value="Tail-specific_protease"/>
</dbReference>
<organism evidence="8 9">
    <name type="scientific">Natronocella acetinitrilica</name>
    <dbReference type="NCBI Taxonomy" id="414046"/>
    <lineage>
        <taxon>Bacteria</taxon>
        <taxon>Pseudomonadati</taxon>
        <taxon>Pseudomonadota</taxon>
        <taxon>Gammaproteobacteria</taxon>
        <taxon>Chromatiales</taxon>
        <taxon>Ectothiorhodospiraceae</taxon>
        <taxon>Natronocella</taxon>
    </lineage>
</organism>
<gene>
    <name evidence="8" type="ORF">J2T57_000444</name>
</gene>
<dbReference type="InterPro" id="IPR029045">
    <property type="entry name" value="ClpP/crotonase-like_dom_sf"/>
</dbReference>
<evidence type="ECO:0000256" key="3">
    <source>
        <dbReference type="ARBA" id="ARBA00022801"/>
    </source>
</evidence>
<dbReference type="Pfam" id="PF17820">
    <property type="entry name" value="PDZ_6"/>
    <property type="match status" value="1"/>
</dbReference>
<evidence type="ECO:0000313" key="8">
    <source>
        <dbReference type="EMBL" id="MCP1673352.1"/>
    </source>
</evidence>
<dbReference type="InterPro" id="IPR055210">
    <property type="entry name" value="CtpA/B_N"/>
</dbReference>
<dbReference type="RefSeq" id="WP_253473569.1">
    <property type="nucleotide sequence ID" value="NZ_JALJXV010000001.1"/>
</dbReference>
<dbReference type="AlphaFoldDB" id="A0AAE3G0V8"/>
<evidence type="ECO:0000256" key="2">
    <source>
        <dbReference type="ARBA" id="ARBA00022670"/>
    </source>
</evidence>
<dbReference type="GO" id="GO:0007165">
    <property type="term" value="P:signal transduction"/>
    <property type="evidence" value="ECO:0007669"/>
    <property type="project" value="TreeGrafter"/>
</dbReference>
<sequence length="432" mass="45986">MTGTAGLRRIVVVSLATALTLGLSLAPVGAEQRGAERLPLEDIRTLSEVFSRIKADYVEDVSDQELLESAVRGMLQGLDPHSSYLSPSEFRDLQEGTQGQFGGLGIEVGQEDGFLKVIAPIDDTPAQRAGIRPGDLIIRLDGKTTKGMGMSEAVSMMRGEPGEEIVLTIVRDGEDAPFDVTLVRDIIRVQSVRSRVLEPGFGYVRISQFQSRTGPNLLDAIDKLKAESDGPLKGLVLDLRNNPGGVLQAAVSVSDAFLREGRIVYTEGRVQQAQMSFDANPADVLDGAPLVVLINGGSASASEIVAGALQDHGRAVIMGSRSFGKGSVQSVVPLNSGAAVKLTTARYFTPNGRSIQADGIRPDVELDGLSVQLGERNDAGRVAERDLSRHLDERTGEGETSASDPGLAASDYPLFEALNLLKGMAILGERQR</sequence>
<keyword evidence="2 5" id="KW-0645">Protease</keyword>
<dbReference type="SMART" id="SM00245">
    <property type="entry name" value="TSPc"/>
    <property type="match status" value="1"/>
</dbReference>
<dbReference type="FunFam" id="2.30.42.10:FF:000063">
    <property type="entry name" value="Peptidase, S41 family"/>
    <property type="match status" value="1"/>
</dbReference>
<evidence type="ECO:0000259" key="7">
    <source>
        <dbReference type="PROSITE" id="PS50106"/>
    </source>
</evidence>
<dbReference type="NCBIfam" id="TIGR00225">
    <property type="entry name" value="prc"/>
    <property type="match status" value="1"/>
</dbReference>
<name>A0AAE3G0V8_9GAMM</name>
<feature type="compositionally biased region" description="Basic and acidic residues" evidence="6">
    <location>
        <begin position="380"/>
        <end position="397"/>
    </location>
</feature>
<dbReference type="PANTHER" id="PTHR32060:SF30">
    <property type="entry name" value="CARBOXY-TERMINAL PROCESSING PROTEASE CTPA"/>
    <property type="match status" value="1"/>
</dbReference>
<dbReference type="InterPro" id="IPR041489">
    <property type="entry name" value="PDZ_6"/>
</dbReference>
<dbReference type="CDD" id="cd06782">
    <property type="entry name" value="cpPDZ_CPP-like"/>
    <property type="match status" value="1"/>
</dbReference>
<dbReference type="Proteomes" id="UP001205843">
    <property type="component" value="Unassembled WGS sequence"/>
</dbReference>
<dbReference type="FunFam" id="3.90.226.10:FF:000029">
    <property type="entry name" value="Peptidase, S41 family"/>
    <property type="match status" value="1"/>
</dbReference>
<evidence type="ECO:0000256" key="6">
    <source>
        <dbReference type="SAM" id="MobiDB-lite"/>
    </source>
</evidence>
<protein>
    <submittedName>
        <fullName evidence="8">Carboxyl-terminal processing protease</fullName>
        <ecNumber evidence="8">3.4.21.102</ecNumber>
    </submittedName>
</protein>
<dbReference type="GO" id="GO:0006508">
    <property type="term" value="P:proteolysis"/>
    <property type="evidence" value="ECO:0007669"/>
    <property type="project" value="UniProtKB-KW"/>
</dbReference>
<feature type="domain" description="PDZ" evidence="7">
    <location>
        <begin position="90"/>
        <end position="172"/>
    </location>
</feature>
<dbReference type="PROSITE" id="PS50106">
    <property type="entry name" value="PDZ"/>
    <property type="match status" value="1"/>
</dbReference>
<evidence type="ECO:0000256" key="5">
    <source>
        <dbReference type="RuleBase" id="RU004404"/>
    </source>
</evidence>
<dbReference type="GO" id="GO:0030288">
    <property type="term" value="C:outer membrane-bounded periplasmic space"/>
    <property type="evidence" value="ECO:0007669"/>
    <property type="project" value="TreeGrafter"/>
</dbReference>
<dbReference type="InterPro" id="IPR001478">
    <property type="entry name" value="PDZ"/>
</dbReference>
<dbReference type="SUPFAM" id="SSF52096">
    <property type="entry name" value="ClpP/crotonase"/>
    <property type="match status" value="1"/>
</dbReference>